<dbReference type="AlphaFoldDB" id="A0A9N8ECE2"/>
<feature type="compositionally biased region" description="Basic residues" evidence="6">
    <location>
        <begin position="49"/>
        <end position="59"/>
    </location>
</feature>
<feature type="region of interest" description="Disordered" evidence="6">
    <location>
        <begin position="49"/>
        <end position="74"/>
    </location>
</feature>
<evidence type="ECO:0000256" key="7">
    <source>
        <dbReference type="SAM" id="Phobius"/>
    </source>
</evidence>
<feature type="transmembrane region" description="Helical" evidence="7">
    <location>
        <begin position="340"/>
        <end position="361"/>
    </location>
</feature>
<dbReference type="PANTHER" id="PTHR23510:SF3">
    <property type="entry name" value="MAJOR FACILITATOR SUPERFAMILY DOMAIN-CONTAINING PROTEIN 8"/>
    <property type="match status" value="1"/>
</dbReference>
<comment type="subcellular location">
    <subcellularLocation>
        <location evidence="1">Endomembrane system</location>
        <topology evidence="1">Multi-pass membrane protein</topology>
    </subcellularLocation>
</comment>
<comment type="caution">
    <text evidence="9">The sequence shown here is derived from an EMBL/GenBank/DDBJ whole genome shotgun (WGS) entry which is preliminary data.</text>
</comment>
<dbReference type="SUPFAM" id="SSF103473">
    <property type="entry name" value="MFS general substrate transporter"/>
    <property type="match status" value="1"/>
</dbReference>
<evidence type="ECO:0000256" key="2">
    <source>
        <dbReference type="ARBA" id="ARBA00022448"/>
    </source>
</evidence>
<evidence type="ECO:0000256" key="6">
    <source>
        <dbReference type="SAM" id="MobiDB-lite"/>
    </source>
</evidence>
<dbReference type="InterPro" id="IPR020846">
    <property type="entry name" value="MFS_dom"/>
</dbReference>
<feature type="transmembrane region" description="Helical" evidence="7">
    <location>
        <begin position="410"/>
        <end position="431"/>
    </location>
</feature>
<keyword evidence="2" id="KW-0813">Transport</keyword>
<evidence type="ECO:0000256" key="5">
    <source>
        <dbReference type="ARBA" id="ARBA00023136"/>
    </source>
</evidence>
<evidence type="ECO:0000256" key="4">
    <source>
        <dbReference type="ARBA" id="ARBA00022989"/>
    </source>
</evidence>
<evidence type="ECO:0000313" key="9">
    <source>
        <dbReference type="EMBL" id="CAB9517830.1"/>
    </source>
</evidence>
<protein>
    <submittedName>
        <fullName evidence="9">Major facilitator superfamily domain-containing protein 8</fullName>
    </submittedName>
</protein>
<dbReference type="Gene3D" id="1.20.1250.20">
    <property type="entry name" value="MFS general substrate transporter like domains"/>
    <property type="match status" value="1"/>
</dbReference>
<feature type="transmembrane region" description="Helical" evidence="7">
    <location>
        <begin position="381"/>
        <end position="398"/>
    </location>
</feature>
<feature type="transmembrane region" description="Helical" evidence="7">
    <location>
        <begin position="247"/>
        <end position="264"/>
    </location>
</feature>
<feature type="transmembrane region" description="Helical" evidence="7">
    <location>
        <begin position="514"/>
        <end position="539"/>
    </location>
</feature>
<feature type="compositionally biased region" description="Low complexity" evidence="6">
    <location>
        <begin position="60"/>
        <end position="71"/>
    </location>
</feature>
<feature type="transmembrane region" description="Helical" evidence="7">
    <location>
        <begin position="79"/>
        <end position="104"/>
    </location>
</feature>
<keyword evidence="3 7" id="KW-0812">Transmembrane</keyword>
<dbReference type="GO" id="GO:0012505">
    <property type="term" value="C:endomembrane system"/>
    <property type="evidence" value="ECO:0007669"/>
    <property type="project" value="UniProtKB-SubCell"/>
</dbReference>
<keyword evidence="10" id="KW-1185">Reference proteome</keyword>
<evidence type="ECO:0000256" key="1">
    <source>
        <dbReference type="ARBA" id="ARBA00004127"/>
    </source>
</evidence>
<feature type="transmembrane region" description="Helical" evidence="7">
    <location>
        <begin position="146"/>
        <end position="165"/>
    </location>
</feature>
<evidence type="ECO:0000313" key="10">
    <source>
        <dbReference type="Proteomes" id="UP001153069"/>
    </source>
</evidence>
<dbReference type="EMBL" id="CAICTM010000882">
    <property type="protein sequence ID" value="CAB9517830.1"/>
    <property type="molecule type" value="Genomic_DNA"/>
</dbReference>
<proteinExistence type="predicted"/>
<dbReference type="InterPro" id="IPR036259">
    <property type="entry name" value="MFS_trans_sf"/>
</dbReference>
<feature type="transmembrane region" description="Helical" evidence="7">
    <location>
        <begin position="116"/>
        <end position="139"/>
    </location>
</feature>
<evidence type="ECO:0000259" key="8">
    <source>
        <dbReference type="PROSITE" id="PS50850"/>
    </source>
</evidence>
<feature type="domain" description="Major facilitator superfamily (MFS) profile" evidence="8">
    <location>
        <begin position="81"/>
        <end position="540"/>
    </location>
</feature>
<dbReference type="Pfam" id="PF07690">
    <property type="entry name" value="MFS_1"/>
    <property type="match status" value="1"/>
</dbReference>
<reference evidence="9" key="1">
    <citation type="submission" date="2020-06" db="EMBL/GenBank/DDBJ databases">
        <authorList>
            <consortium name="Plant Systems Biology data submission"/>
        </authorList>
    </citation>
    <scope>NUCLEOTIDE SEQUENCE</scope>
    <source>
        <strain evidence="9">D6</strain>
    </source>
</reference>
<dbReference type="PROSITE" id="PS50850">
    <property type="entry name" value="MFS"/>
    <property type="match status" value="1"/>
</dbReference>
<dbReference type="InterPro" id="IPR011701">
    <property type="entry name" value="MFS"/>
</dbReference>
<name>A0A9N8ECE2_9STRA</name>
<dbReference type="InterPro" id="IPR051068">
    <property type="entry name" value="MFS_Domain-Containing_Protein"/>
</dbReference>
<dbReference type="PANTHER" id="PTHR23510">
    <property type="entry name" value="INNER MEMBRANE TRANSPORT PROTEIN YAJR"/>
    <property type="match status" value="1"/>
</dbReference>
<keyword evidence="4 7" id="KW-1133">Transmembrane helix</keyword>
<feature type="transmembrane region" description="Helical" evidence="7">
    <location>
        <begin position="171"/>
        <end position="192"/>
    </location>
</feature>
<keyword evidence="5 7" id="KW-0472">Membrane</keyword>
<feature type="region of interest" description="Disordered" evidence="6">
    <location>
        <begin position="274"/>
        <end position="318"/>
    </location>
</feature>
<dbReference type="GO" id="GO:0022857">
    <property type="term" value="F:transmembrane transporter activity"/>
    <property type="evidence" value="ECO:0007669"/>
    <property type="project" value="InterPro"/>
</dbReference>
<gene>
    <name evidence="9" type="ORF">SEMRO_883_G215530.1</name>
</gene>
<feature type="transmembrane region" description="Helical" evidence="7">
    <location>
        <begin position="484"/>
        <end position="508"/>
    </location>
</feature>
<feature type="transmembrane region" description="Helical" evidence="7">
    <location>
        <begin position="451"/>
        <end position="472"/>
    </location>
</feature>
<evidence type="ECO:0000256" key="3">
    <source>
        <dbReference type="ARBA" id="ARBA00022692"/>
    </source>
</evidence>
<organism evidence="9 10">
    <name type="scientific">Seminavis robusta</name>
    <dbReference type="NCBI Taxonomy" id="568900"/>
    <lineage>
        <taxon>Eukaryota</taxon>
        <taxon>Sar</taxon>
        <taxon>Stramenopiles</taxon>
        <taxon>Ochrophyta</taxon>
        <taxon>Bacillariophyta</taxon>
        <taxon>Bacillariophyceae</taxon>
        <taxon>Bacillariophycidae</taxon>
        <taxon>Naviculales</taxon>
        <taxon>Naviculaceae</taxon>
        <taxon>Seminavis</taxon>
    </lineage>
</organism>
<dbReference type="OrthoDB" id="370281at2759"/>
<dbReference type="Proteomes" id="UP001153069">
    <property type="component" value="Unassembled WGS sequence"/>
</dbReference>
<feature type="transmembrane region" description="Helical" evidence="7">
    <location>
        <begin position="204"/>
        <end position="227"/>
    </location>
</feature>
<sequence length="580" mass="63165">MVGRKLLRHLSSSFADEDGLHGSYSKAFTGTVAQSPNWSPKVGRHFAARNRKNKNKKVKTTVSSKSSSNDSDPGEYKPLVSFIVVYTMIFFNGCCFTAVVPSVPFYLEILSAPPSFLGWVVSFYSVGQLIGSPTGGWLADKMSAKCLLTISSTLGFVSSVIYSLAPAYMLILVARWLTGISAGMEFATELAFIAKNTTKKQRTIYLASVTAVNVVGFILGPALAGALSTLNVTIMGITVDKYTGPGWLLAIMFVVDICMVQGLFKDMELPKNKKSLRSSSTSSSSTEEQNGLLEKQQQGKGVSYGGVSHEDDEDDDDGVDAETKEMMALQPLRESQRPPALPLVLGLIFVQFTVMCAWSVLETITSPLAADSFGWDVQDCNLLFTGGGAVSLVAYVIFVVSSKWVQDRWLIVYALIVCVIGQMLAINWHQLEWVPQPFLDILPSTFRNRFVAGYMIMNAGFMTGRPVTFALYSKLIGSEYQGKYLGWMVAGGSAARTLGPFAAVALYYQIKAAGVNLLALFGSVAIFHVACLFLVLGLWKSLLPSASMMQSIRASMRMSDVDLDEEKANGHDEEHHTNGH</sequence>
<accession>A0A9N8ECE2</accession>